<dbReference type="SUPFAM" id="SSF118251">
    <property type="entry name" value="Variant surface glycoprotein MITAT 1.2, VSG 221, C-terminal domain"/>
    <property type="match status" value="1"/>
</dbReference>
<dbReference type="VEuPathDB" id="TriTrypDB:Tb1125.11.17500"/>
<dbReference type="GO" id="GO:0098552">
    <property type="term" value="C:side of membrane"/>
    <property type="evidence" value="ECO:0007669"/>
    <property type="project" value="UniProtKB-KW"/>
</dbReference>
<feature type="chain" id="PRO_5012204533" evidence="9">
    <location>
        <begin position="31"/>
        <end position="487"/>
    </location>
</feature>
<comment type="function">
    <text evidence="1">VSG forms a coat on the surface of the parasite. The trypanosome evades the immune response of the host by expressing a series of antigenically distinct VSGs from an estimated 1000 VSG genes.</text>
</comment>
<keyword evidence="4" id="KW-0336">GPI-anchor</keyword>
<keyword evidence="6" id="KW-0325">Glycoprotein</keyword>
<keyword evidence="9" id="KW-0732">Signal</keyword>
<evidence type="ECO:0000256" key="3">
    <source>
        <dbReference type="ARBA" id="ARBA00022475"/>
    </source>
</evidence>
<evidence type="ECO:0000256" key="1">
    <source>
        <dbReference type="ARBA" id="ARBA00002523"/>
    </source>
</evidence>
<accession>A0A1J0R5P3</accession>
<feature type="region of interest" description="Disordered" evidence="8">
    <location>
        <begin position="253"/>
        <end position="275"/>
    </location>
</feature>
<comment type="subcellular location">
    <subcellularLocation>
        <location evidence="2">Cell membrane</location>
        <topology evidence="2">Lipid-anchor</topology>
        <topology evidence="2">GPI-anchor</topology>
    </subcellularLocation>
</comment>
<feature type="region of interest" description="Disordered" evidence="8">
    <location>
        <begin position="445"/>
        <end position="469"/>
    </location>
</feature>
<dbReference type="VEuPathDB" id="TriTrypDB:Tb427_000398900"/>
<name>A0A1J0R5P3_9TRYP</name>
<evidence type="ECO:0000256" key="4">
    <source>
        <dbReference type="ARBA" id="ARBA00022622"/>
    </source>
</evidence>
<organism evidence="10">
    <name type="scientific">Trypanosoma brucei</name>
    <dbReference type="NCBI Taxonomy" id="5691"/>
    <lineage>
        <taxon>Eukaryota</taxon>
        <taxon>Discoba</taxon>
        <taxon>Euglenozoa</taxon>
        <taxon>Kinetoplastea</taxon>
        <taxon>Metakinetoplastina</taxon>
        <taxon>Trypanosomatida</taxon>
        <taxon>Trypanosomatidae</taxon>
        <taxon>Trypanosoma</taxon>
    </lineage>
</organism>
<proteinExistence type="predicted"/>
<evidence type="ECO:0000256" key="7">
    <source>
        <dbReference type="ARBA" id="ARBA00023288"/>
    </source>
</evidence>
<dbReference type="SUPFAM" id="SSF58087">
    <property type="entry name" value="Variant surface glycoprotein (N-terminal domain)"/>
    <property type="match status" value="1"/>
</dbReference>
<dbReference type="InterPro" id="IPR027446">
    <property type="entry name" value="VSG_C_dom_sf"/>
</dbReference>
<protein>
    <submittedName>
        <fullName evidence="10">Variant surface glycoprotein 1125.333</fullName>
    </submittedName>
</protein>
<evidence type="ECO:0000256" key="9">
    <source>
        <dbReference type="SAM" id="SignalP"/>
    </source>
</evidence>
<evidence type="ECO:0000256" key="8">
    <source>
        <dbReference type="SAM" id="MobiDB-lite"/>
    </source>
</evidence>
<evidence type="ECO:0000256" key="5">
    <source>
        <dbReference type="ARBA" id="ARBA00023136"/>
    </source>
</evidence>
<keyword evidence="7" id="KW-0449">Lipoprotein</keyword>
<evidence type="ECO:0000256" key="2">
    <source>
        <dbReference type="ARBA" id="ARBA00004609"/>
    </source>
</evidence>
<dbReference type="EMBL" id="KX699192">
    <property type="protein sequence ID" value="APD73148.1"/>
    <property type="molecule type" value="Genomic_DNA"/>
</dbReference>
<evidence type="ECO:0000313" key="10">
    <source>
        <dbReference type="EMBL" id="APD73148.1"/>
    </source>
</evidence>
<sequence length="487" mass="51190">MNQPNHDRVTRQMLLVLLIQGAMNTAGTAAATIHPVDKTPKTPCGAAADLQEIASKITSKVKIQRNNIRKAMKTLLVYATGAAASTEDTALGSAALLIAAGAKIEEAQTKLTAVKETAQTVTANLHKLAGVQTTIAEVAATAIEAKPGATAATWLGRDGVQIKLNSLGGSKQICHNPQQETDWDNKAKEQSHGLYPIVLFQLKEAAKATGAGTAGPRVCGGGVAAVTNTCPAMDSQGTTDLTLIGGKLTTAEPVTYKPTSDSDRQYKPTPETASKVMPPQELATAALAQLHTVTEQISKLSFSADSVSATKLAASSEVTAVLTALLKLQSKKPKETNPDPGEITKLKNRLYGTESGQQGKALWETITKIPSSNAIAEGNEDPTSETQNIAQLAKTVGYYISKATKTTSKQAQCPSNKAEPACATLSREKCTDLCEWQGSEEKGKCQAKGGEKEEVKAQNDGKTTNNTGSNSFVIKKAPLWLAVLLTL</sequence>
<dbReference type="AlphaFoldDB" id="A0A1J0R5P3"/>
<dbReference type="VEuPathDB" id="TriTrypDB:Tb11.v5.0645"/>
<feature type="compositionally biased region" description="Basic and acidic residues" evidence="8">
    <location>
        <begin position="445"/>
        <end position="459"/>
    </location>
</feature>
<keyword evidence="5" id="KW-0472">Membrane</keyword>
<dbReference type="GO" id="GO:0005886">
    <property type="term" value="C:plasma membrane"/>
    <property type="evidence" value="ECO:0007669"/>
    <property type="project" value="UniProtKB-SubCell"/>
</dbReference>
<reference evidence="10" key="1">
    <citation type="submission" date="2016-08" db="EMBL/GenBank/DDBJ databases">
        <title>VSG repertoire of Trypanosoma brucei EATRO 1125.</title>
        <authorList>
            <person name="Cross G.A."/>
        </authorList>
    </citation>
    <scope>NUCLEOTIDE SEQUENCE</scope>
    <source>
        <strain evidence="10">EATRO 1125</strain>
    </source>
</reference>
<feature type="signal peptide" evidence="9">
    <location>
        <begin position="1"/>
        <end position="30"/>
    </location>
</feature>
<keyword evidence="3" id="KW-1003">Cell membrane</keyword>
<evidence type="ECO:0000256" key="6">
    <source>
        <dbReference type="ARBA" id="ARBA00023180"/>
    </source>
</evidence>
<feature type="compositionally biased region" description="Polar residues" evidence="8">
    <location>
        <begin position="460"/>
        <end position="469"/>
    </location>
</feature>